<evidence type="ECO:0000313" key="1">
    <source>
        <dbReference type="EMBL" id="MBD8497324.1"/>
    </source>
</evidence>
<evidence type="ECO:0000313" key="2">
    <source>
        <dbReference type="Proteomes" id="UP000634529"/>
    </source>
</evidence>
<sequence>MNALNATQSAEIRANAAAAGPKPIKPWTILRYDTDRFPFAKIISRDVYKVKQLDLLHEFVKSKRKLLGMSDHLTQKDNLSAIALFQKSTKESPFYLFYHHFMQKVLSPLVGSSLSYSSLPNMRVHFPGTDSVSSFHHDIVATRRMDQMNCWMPFTDAEGTATLWLESDYGRGDYAPVPVQYGEALIFDGGYLGHGSVPNQSNGTRISLDMRFSYKGANTRIEGVTLLNQIVQRNESGYGFKRMYR</sequence>
<dbReference type="SUPFAM" id="SSF51197">
    <property type="entry name" value="Clavaminate synthase-like"/>
    <property type="match status" value="1"/>
</dbReference>
<accession>A0ABR9AT85</accession>
<dbReference type="Proteomes" id="UP000634529">
    <property type="component" value="Unassembled WGS sequence"/>
</dbReference>
<proteinExistence type="predicted"/>
<dbReference type="Gene3D" id="2.60.120.620">
    <property type="entry name" value="q2cbj1_9rhob like domain"/>
    <property type="match status" value="1"/>
</dbReference>
<keyword evidence="2" id="KW-1185">Reference proteome</keyword>
<protein>
    <submittedName>
        <fullName evidence="1">Streptomycin biosynthesis enzyme StrG</fullName>
    </submittedName>
</protein>
<gene>
    <name evidence="1" type="ORF">IFO66_03320</name>
</gene>
<dbReference type="RefSeq" id="WP_192023783.1">
    <property type="nucleotide sequence ID" value="NZ_JACYTN010000002.1"/>
</dbReference>
<comment type="caution">
    <text evidence="1">The sequence shown here is derived from an EMBL/GenBank/DDBJ whole genome shotgun (WGS) entry which is preliminary data.</text>
</comment>
<organism evidence="1 2">
    <name type="scientific">Paenibacillus arenosi</name>
    <dbReference type="NCBI Taxonomy" id="2774142"/>
    <lineage>
        <taxon>Bacteria</taxon>
        <taxon>Bacillati</taxon>
        <taxon>Bacillota</taxon>
        <taxon>Bacilli</taxon>
        <taxon>Bacillales</taxon>
        <taxon>Paenibacillaceae</taxon>
        <taxon>Paenibacillus</taxon>
    </lineage>
</organism>
<reference evidence="1 2" key="1">
    <citation type="submission" date="2020-09" db="EMBL/GenBank/DDBJ databases">
        <title>Paenibacillus sp. CAU 1523 isolated from sand of Haeundae Beach.</title>
        <authorList>
            <person name="Kim W."/>
        </authorList>
    </citation>
    <scope>NUCLEOTIDE SEQUENCE [LARGE SCALE GENOMIC DNA]</scope>
    <source>
        <strain evidence="1 2">CAU 1523</strain>
    </source>
</reference>
<name>A0ABR9AT85_9BACL</name>
<dbReference type="EMBL" id="JACYTN010000002">
    <property type="protein sequence ID" value="MBD8497324.1"/>
    <property type="molecule type" value="Genomic_DNA"/>
</dbReference>